<gene>
    <name evidence="1" type="ORF">SAMN04488568_10542</name>
</gene>
<proteinExistence type="predicted"/>
<dbReference type="EMBL" id="FNHG01000005">
    <property type="protein sequence ID" value="SDM11026.1"/>
    <property type="molecule type" value="Genomic_DNA"/>
</dbReference>
<dbReference type="RefSeq" id="WP_091768316.1">
    <property type="nucleotide sequence ID" value="NZ_FNHG01000005.1"/>
</dbReference>
<name>A0A1G9QJ70_9PROT</name>
<dbReference type="AlphaFoldDB" id="A0A1G9QJ70"/>
<dbReference type="Proteomes" id="UP000199759">
    <property type="component" value="Unassembled WGS sequence"/>
</dbReference>
<sequence length="156" mass="17250">MFDTRFDPMDQINLMQENVLDCLGSAVENTLSSVRGAAAFQRGIDQLDRLSAFKADHVYAPLSADPLAREYVAHLDEQLLDLMARIDVLRTHVELGLEVGSDNAEGMADSLLALVRQLRISFSREAALIPVYAAWQERAPLHTAPPRELQLAGAHL</sequence>
<accession>A0A1G9QJ70</accession>
<evidence type="ECO:0000313" key="2">
    <source>
        <dbReference type="Proteomes" id="UP000199759"/>
    </source>
</evidence>
<evidence type="ECO:0008006" key="3">
    <source>
        <dbReference type="Google" id="ProtNLM"/>
    </source>
</evidence>
<evidence type="ECO:0000313" key="1">
    <source>
        <dbReference type="EMBL" id="SDM11026.1"/>
    </source>
</evidence>
<organism evidence="1 2">
    <name type="scientific">Maricaulis salignorans</name>
    <dbReference type="NCBI Taxonomy" id="144026"/>
    <lineage>
        <taxon>Bacteria</taxon>
        <taxon>Pseudomonadati</taxon>
        <taxon>Pseudomonadota</taxon>
        <taxon>Alphaproteobacteria</taxon>
        <taxon>Maricaulales</taxon>
        <taxon>Maricaulaceae</taxon>
        <taxon>Maricaulis</taxon>
    </lineage>
</organism>
<keyword evidence="2" id="KW-1185">Reference proteome</keyword>
<reference evidence="1 2" key="1">
    <citation type="submission" date="2016-10" db="EMBL/GenBank/DDBJ databases">
        <authorList>
            <person name="de Groot N.N."/>
        </authorList>
    </citation>
    <scope>NUCLEOTIDE SEQUENCE [LARGE SCALE GENOMIC DNA]</scope>
    <source>
        <strain evidence="1 2">DSM 16077</strain>
    </source>
</reference>
<protein>
    <recommendedName>
        <fullName evidence="3">Hemerythrin HHE cation binding domain-containing protein</fullName>
    </recommendedName>
</protein>
<dbReference type="STRING" id="144026.SAMN04488568_10542"/>
<dbReference type="OrthoDB" id="7632265at2"/>